<reference evidence="1 2" key="1">
    <citation type="journal article" date="2008" name="PLoS ONE">
        <title>Environmental adaptation: genomic analysis of the piezotolerant and psychrotolerant deep-sea iron reducing bacterium Shewanella piezotolerans WP3.</title>
        <authorList>
            <person name="Wang F."/>
            <person name="Wang J."/>
            <person name="Jian H."/>
            <person name="Zhang B."/>
            <person name="Li S."/>
            <person name="Wang F."/>
            <person name="Zeng X."/>
            <person name="Gao L."/>
            <person name="Bartlett D.H."/>
            <person name="Yu J."/>
            <person name="Hu S."/>
            <person name="Xiao X."/>
        </authorList>
    </citation>
    <scope>NUCLEOTIDE SEQUENCE [LARGE SCALE GENOMIC DNA]</scope>
    <source>
        <strain evidence="2">WP3 / JCM 13877</strain>
    </source>
</reference>
<dbReference type="STRING" id="225849.swp_3227"/>
<protein>
    <submittedName>
        <fullName evidence="1">Uncharacterized protein</fullName>
    </submittedName>
</protein>
<gene>
    <name evidence="1" type="ordered locus">swp_3227</name>
</gene>
<name>B8CRC5_SHEPW</name>
<dbReference type="EMBL" id="CP000472">
    <property type="protein sequence ID" value="ACJ29933.1"/>
    <property type="molecule type" value="Genomic_DNA"/>
</dbReference>
<dbReference type="Proteomes" id="UP000000753">
    <property type="component" value="Chromosome"/>
</dbReference>
<organism evidence="1 2">
    <name type="scientific">Shewanella piezotolerans (strain WP3 / JCM 13877)</name>
    <dbReference type="NCBI Taxonomy" id="225849"/>
    <lineage>
        <taxon>Bacteria</taxon>
        <taxon>Pseudomonadati</taxon>
        <taxon>Pseudomonadota</taxon>
        <taxon>Gammaproteobacteria</taxon>
        <taxon>Alteromonadales</taxon>
        <taxon>Shewanellaceae</taxon>
        <taxon>Shewanella</taxon>
    </lineage>
</organism>
<dbReference type="KEGG" id="swp:swp_3227"/>
<evidence type="ECO:0000313" key="2">
    <source>
        <dbReference type="Proteomes" id="UP000000753"/>
    </source>
</evidence>
<sequence>MDETLGMLNKYLSDKDKSESKDERVLREIRTREATRALLNFGVSYVENGQKIPEKLSEFLVLCISNSKNNEHLYAPLLSIMTSNPNPHDNFFKEEFELRMIMLEMVCGYNHTKVYRARYGNVVSLNIDKFGPVLAKGTHRRTHEINTCDQILEIKKGFGAKNNLTITEVMYAAYSEGANIAWENKKMTYESIRALFNTIRGSGLNTDKEKRMGLRAQFKEIEGLALDAEGKFIVDKEGKLVSKVNEPKSNNH</sequence>
<keyword evidence="2" id="KW-1185">Reference proteome</keyword>
<proteinExistence type="predicted"/>
<accession>B8CRC5</accession>
<dbReference type="AlphaFoldDB" id="B8CRC5"/>
<evidence type="ECO:0000313" key="1">
    <source>
        <dbReference type="EMBL" id="ACJ29933.1"/>
    </source>
</evidence>
<dbReference type="HOGENOM" id="CLU_1102211_0_0_6"/>